<comment type="caution">
    <text evidence="2">The sequence shown here is derived from an EMBL/GenBank/DDBJ whole genome shotgun (WGS) entry which is preliminary data.</text>
</comment>
<keyword evidence="3" id="KW-1185">Reference proteome</keyword>
<protein>
    <submittedName>
        <fullName evidence="2">Uncharacterized protein</fullName>
    </submittedName>
</protein>
<evidence type="ECO:0000313" key="2">
    <source>
        <dbReference type="EMBL" id="RNJ49400.1"/>
    </source>
</evidence>
<dbReference type="EMBL" id="QWDD01000001">
    <property type="protein sequence ID" value="RNJ49400.1"/>
    <property type="molecule type" value="Genomic_DNA"/>
</dbReference>
<dbReference type="AlphaFoldDB" id="A0A3M9XR62"/>
<name>A0A3M9XR62_9HYPH</name>
<proteinExistence type="predicted"/>
<gene>
    <name evidence="2" type="ORF">D1O30_07080</name>
</gene>
<dbReference type="Proteomes" id="UP000268623">
    <property type="component" value="Unassembled WGS sequence"/>
</dbReference>
<feature type="compositionally biased region" description="Polar residues" evidence="1">
    <location>
        <begin position="1"/>
        <end position="10"/>
    </location>
</feature>
<sequence length="76" mass="8604">MRFRQPTTFPSIRPGGAEAHGNSLCELTTLAFGADIARERSNHEDESCLRQELVRQAKALRAQRSLRMARETCLDM</sequence>
<reference evidence="2 3" key="1">
    <citation type="submission" date="2018-08" db="EMBL/GenBank/DDBJ databases">
        <title>Genome sequence of Methylocystis hirsuta CSC1, a methanotroph able to accumulate PHAs.</title>
        <authorList>
            <person name="Bordel S."/>
            <person name="Rodriguez E."/>
            <person name="Gancedo J."/>
            <person name="Munoz R."/>
        </authorList>
    </citation>
    <scope>NUCLEOTIDE SEQUENCE [LARGE SCALE GENOMIC DNA]</scope>
    <source>
        <strain evidence="2 3">CSC1</strain>
    </source>
</reference>
<accession>A0A3M9XR62</accession>
<evidence type="ECO:0000256" key="1">
    <source>
        <dbReference type="SAM" id="MobiDB-lite"/>
    </source>
</evidence>
<dbReference type="RefSeq" id="WP_123175366.1">
    <property type="nucleotide sequence ID" value="NZ_QWDD01000001.1"/>
</dbReference>
<feature type="region of interest" description="Disordered" evidence="1">
    <location>
        <begin position="1"/>
        <end position="20"/>
    </location>
</feature>
<evidence type="ECO:0000313" key="3">
    <source>
        <dbReference type="Proteomes" id="UP000268623"/>
    </source>
</evidence>
<organism evidence="2 3">
    <name type="scientific">Methylocystis hirsuta</name>
    <dbReference type="NCBI Taxonomy" id="369798"/>
    <lineage>
        <taxon>Bacteria</taxon>
        <taxon>Pseudomonadati</taxon>
        <taxon>Pseudomonadota</taxon>
        <taxon>Alphaproteobacteria</taxon>
        <taxon>Hyphomicrobiales</taxon>
        <taxon>Methylocystaceae</taxon>
        <taxon>Methylocystis</taxon>
    </lineage>
</organism>